<evidence type="ECO:0000256" key="1">
    <source>
        <dbReference type="ARBA" id="ARBA00022614"/>
    </source>
</evidence>
<feature type="non-terminal residue" evidence="4">
    <location>
        <position position="406"/>
    </location>
</feature>
<dbReference type="STRING" id="30019.A0A0M4ED77"/>
<feature type="non-terminal residue" evidence="4">
    <location>
        <position position="1"/>
    </location>
</feature>
<feature type="chain" id="PRO_5005793106" evidence="3">
    <location>
        <begin position="19"/>
        <end position="406"/>
    </location>
</feature>
<dbReference type="SUPFAM" id="SSF52058">
    <property type="entry name" value="L domain-like"/>
    <property type="match status" value="1"/>
</dbReference>
<keyword evidence="1" id="KW-0433">Leucine-rich repeat</keyword>
<protein>
    <submittedName>
        <fullName evidence="4">CG5810</fullName>
    </submittedName>
</protein>
<dbReference type="Pfam" id="PF13855">
    <property type="entry name" value="LRR_8"/>
    <property type="match status" value="1"/>
</dbReference>
<dbReference type="InterPro" id="IPR032675">
    <property type="entry name" value="LRR_dom_sf"/>
</dbReference>
<evidence type="ECO:0000256" key="3">
    <source>
        <dbReference type="SAM" id="SignalP"/>
    </source>
</evidence>
<keyword evidence="5" id="KW-1185">Reference proteome</keyword>
<dbReference type="Proteomes" id="UP000494163">
    <property type="component" value="Chromosome 3R"/>
</dbReference>
<proteinExistence type="predicted"/>
<dbReference type="Gene3D" id="3.80.10.10">
    <property type="entry name" value="Ribonuclease Inhibitor"/>
    <property type="match status" value="2"/>
</dbReference>
<keyword evidence="3" id="KW-0732">Signal</keyword>
<reference evidence="4 5" key="1">
    <citation type="submission" date="2015-08" db="EMBL/GenBank/DDBJ databases">
        <title>Ancestral chromatin configuration constrains chromatin evolution on differentiating sex chromosomes in Drosophila.</title>
        <authorList>
            <person name="Zhou Q."/>
            <person name="Bachtrog D."/>
        </authorList>
    </citation>
    <scope>NUCLEOTIDE SEQUENCE [LARGE SCALE GENOMIC DNA]</scope>
    <source>
        <tissue evidence="4">Whole larvae</tissue>
    </source>
</reference>
<dbReference type="PROSITE" id="PS51450">
    <property type="entry name" value="LRR"/>
    <property type="match status" value="1"/>
</dbReference>
<organism evidence="4 5">
    <name type="scientific">Drosophila busckii</name>
    <name type="common">Fruit fly</name>
    <dbReference type="NCBI Taxonomy" id="30019"/>
    <lineage>
        <taxon>Eukaryota</taxon>
        <taxon>Metazoa</taxon>
        <taxon>Ecdysozoa</taxon>
        <taxon>Arthropoda</taxon>
        <taxon>Hexapoda</taxon>
        <taxon>Insecta</taxon>
        <taxon>Pterygota</taxon>
        <taxon>Neoptera</taxon>
        <taxon>Endopterygota</taxon>
        <taxon>Diptera</taxon>
        <taxon>Brachycera</taxon>
        <taxon>Muscomorpha</taxon>
        <taxon>Ephydroidea</taxon>
        <taxon>Drosophilidae</taxon>
        <taxon>Drosophila</taxon>
    </lineage>
</organism>
<dbReference type="InterPro" id="IPR050333">
    <property type="entry name" value="SLRP"/>
</dbReference>
<dbReference type="SMART" id="SM00369">
    <property type="entry name" value="LRR_TYP"/>
    <property type="match status" value="6"/>
</dbReference>
<dbReference type="SMR" id="A0A0M4ED77"/>
<keyword evidence="2" id="KW-0677">Repeat</keyword>
<feature type="signal peptide" evidence="3">
    <location>
        <begin position="1"/>
        <end position="18"/>
    </location>
</feature>
<gene>
    <name evidence="4" type="ORF">Dbus_chr3Rg454</name>
</gene>
<dbReference type="AlphaFoldDB" id="A0A0M4ED77"/>
<dbReference type="InterPro" id="IPR003591">
    <property type="entry name" value="Leu-rich_rpt_typical-subtyp"/>
</dbReference>
<accession>A0A0M4ED77</accession>
<dbReference type="OMA" id="QATNCGL"/>
<name>A0A0M4ED77_DROBS</name>
<evidence type="ECO:0000313" key="4">
    <source>
        <dbReference type="EMBL" id="ALC45704.1"/>
    </source>
</evidence>
<evidence type="ECO:0000256" key="2">
    <source>
        <dbReference type="ARBA" id="ARBA00022737"/>
    </source>
</evidence>
<dbReference type="PANTHER" id="PTHR45712:SF22">
    <property type="entry name" value="INSULIN-LIKE GROWTH FACTOR-BINDING PROTEIN COMPLEX ACID LABILE SUBUNIT"/>
    <property type="match status" value="1"/>
</dbReference>
<dbReference type="InterPro" id="IPR001611">
    <property type="entry name" value="Leu-rich_rpt"/>
</dbReference>
<dbReference type="PANTHER" id="PTHR45712">
    <property type="entry name" value="AGAP008170-PA"/>
    <property type="match status" value="1"/>
</dbReference>
<evidence type="ECO:0000313" key="5">
    <source>
        <dbReference type="Proteomes" id="UP000494163"/>
    </source>
</evidence>
<sequence>VEMLTALNFLLLISCVASQNAVQQVGVAELKCVQQVCEMLHFKTETEVAYFELELQQQLGSNLTELKLRNSELSRLPLNVFQTLPQLQSFDAYGCGVQHVAAQCFEGAAQLLSLQLGGNAIAQLEDHNFALATQLQQLLLADNQLQQLPAAAFAGLTQLQVLQLQGNRLKRLPSQIFAPLVELQFINLDFNRLRKLPPNLCSQQRKLIEFSARNNRLQHVASNAFNKLQRLILNNNDQLQSLVINATLLQLQADNCQLVDLHLQQPQLLQQLLLSHSRLRSLQFLQNATALLDLDLSGLQQLPEMPQPWPAKQLERLSIDANNFTDWPTKLLLELPKLQVLEVWQQGERQVYVRDLNNHQAYADNNNWLCAQLELLLSGELLPQDLTIFNDAAASSGFNSDNCPHV</sequence>
<dbReference type="EMBL" id="CP012526">
    <property type="protein sequence ID" value="ALC45704.1"/>
    <property type="molecule type" value="Genomic_DNA"/>
</dbReference>